<dbReference type="KEGG" id="hro:HELRODRAFT_193605"/>
<dbReference type="GO" id="GO:0045595">
    <property type="term" value="P:regulation of cell differentiation"/>
    <property type="evidence" value="ECO:0000318"/>
    <property type="project" value="GO_Central"/>
</dbReference>
<dbReference type="EnsemblMetazoa" id="HelroT193605">
    <property type="protein sequence ID" value="HelroP193605"/>
    <property type="gene ID" value="HelroG193605"/>
</dbReference>
<sequence>MNIEIAKAGWLFRQSTILKRWKKNWFVLYRDGSFKYYEDRQHNSAEDVIEMNVDCSDVFSEVLHVTPPHHLDASCLFSLKKVNGDVWLLCAENIDDKKAWEFVLNDARLLPPYIPPPPYNVAYPNNHYNVYDGVTYTSMPAYYQQHQIPYDHHYQNSIPTNTTTIIYANQPPYYYRRPVDGADVAMGVVAGAAGFESWDFGLPFDKEIILWLNLDSSFLITVKHYSELKLFV</sequence>
<dbReference type="Pfam" id="PF00169">
    <property type="entry name" value="PH"/>
    <property type="match status" value="1"/>
</dbReference>
<dbReference type="EMBL" id="AMQM01006890">
    <property type="status" value="NOT_ANNOTATED_CDS"/>
    <property type="molecule type" value="Genomic_DNA"/>
</dbReference>
<feature type="domain" description="PH" evidence="3">
    <location>
        <begin position="4"/>
        <end position="109"/>
    </location>
</feature>
<gene>
    <name evidence="5" type="primary">20212708</name>
    <name evidence="4" type="ORF">HELRODRAFT_193605</name>
</gene>
<dbReference type="AlphaFoldDB" id="T1FV62"/>
<reference evidence="6" key="1">
    <citation type="submission" date="2012-12" db="EMBL/GenBank/DDBJ databases">
        <authorList>
            <person name="Hellsten U."/>
            <person name="Grimwood J."/>
            <person name="Chapman J.A."/>
            <person name="Shapiro H."/>
            <person name="Aerts A."/>
            <person name="Otillar R.P."/>
            <person name="Terry A.Y."/>
            <person name="Boore J.L."/>
            <person name="Simakov O."/>
            <person name="Marletaz F."/>
            <person name="Cho S.-J."/>
            <person name="Edsinger-Gonzales E."/>
            <person name="Havlak P."/>
            <person name="Kuo D.-H."/>
            <person name="Larsson T."/>
            <person name="Lv J."/>
            <person name="Arendt D."/>
            <person name="Savage R."/>
            <person name="Osoegawa K."/>
            <person name="de Jong P."/>
            <person name="Lindberg D.R."/>
            <person name="Seaver E.C."/>
            <person name="Weisblat D.A."/>
            <person name="Putnam N.H."/>
            <person name="Grigoriev I.V."/>
            <person name="Rokhsar D.S."/>
        </authorList>
    </citation>
    <scope>NUCLEOTIDE SEQUENCE</scope>
</reference>
<reference evidence="4 6" key="2">
    <citation type="journal article" date="2013" name="Nature">
        <title>Insights into bilaterian evolution from three spiralian genomes.</title>
        <authorList>
            <person name="Simakov O."/>
            <person name="Marletaz F."/>
            <person name="Cho S.J."/>
            <person name="Edsinger-Gonzales E."/>
            <person name="Havlak P."/>
            <person name="Hellsten U."/>
            <person name="Kuo D.H."/>
            <person name="Larsson T."/>
            <person name="Lv J."/>
            <person name="Arendt D."/>
            <person name="Savage R."/>
            <person name="Osoegawa K."/>
            <person name="de Jong P."/>
            <person name="Grimwood J."/>
            <person name="Chapman J.A."/>
            <person name="Shapiro H."/>
            <person name="Aerts A."/>
            <person name="Otillar R.P."/>
            <person name="Terry A.Y."/>
            <person name="Boore J.L."/>
            <person name="Grigoriev I.V."/>
            <person name="Lindberg D.R."/>
            <person name="Seaver E.C."/>
            <person name="Weisblat D.A."/>
            <person name="Putnam N.H."/>
            <person name="Rokhsar D.S."/>
        </authorList>
    </citation>
    <scope>NUCLEOTIDE SEQUENCE</scope>
</reference>
<dbReference type="PANTHER" id="PTHR14309:SF10">
    <property type="entry name" value="PH DOMAIN-CONTAINING PROTEIN"/>
    <property type="match status" value="1"/>
</dbReference>
<organism evidence="5 6">
    <name type="scientific">Helobdella robusta</name>
    <name type="common">Californian leech</name>
    <dbReference type="NCBI Taxonomy" id="6412"/>
    <lineage>
        <taxon>Eukaryota</taxon>
        <taxon>Metazoa</taxon>
        <taxon>Spiralia</taxon>
        <taxon>Lophotrochozoa</taxon>
        <taxon>Annelida</taxon>
        <taxon>Clitellata</taxon>
        <taxon>Hirudinea</taxon>
        <taxon>Rhynchobdellida</taxon>
        <taxon>Glossiphoniidae</taxon>
        <taxon>Helobdella</taxon>
    </lineage>
</organism>
<dbReference type="InterPro" id="IPR001849">
    <property type="entry name" value="PH_domain"/>
</dbReference>
<dbReference type="Proteomes" id="UP000015101">
    <property type="component" value="Unassembled WGS sequence"/>
</dbReference>
<dbReference type="HOGENOM" id="CLU_102020_0_0_1"/>
<dbReference type="PANTHER" id="PTHR14309">
    <property type="entry name" value="EXPRESSED PROTEIN"/>
    <property type="match status" value="1"/>
</dbReference>
<comment type="subcellular location">
    <subcellularLocation>
        <location evidence="1">Membrane</location>
    </subcellularLocation>
</comment>
<protein>
    <recommendedName>
        <fullName evidence="3">PH domain-containing protein</fullName>
    </recommendedName>
</protein>
<dbReference type="Gene3D" id="2.30.29.30">
    <property type="entry name" value="Pleckstrin-homology domain (PH domain)/Phosphotyrosine-binding domain (PTB)"/>
    <property type="match status" value="1"/>
</dbReference>
<reference evidence="5" key="3">
    <citation type="submission" date="2015-06" db="UniProtKB">
        <authorList>
            <consortium name="EnsemblMetazoa"/>
        </authorList>
    </citation>
    <scope>IDENTIFICATION</scope>
</reference>
<evidence type="ECO:0000256" key="2">
    <source>
        <dbReference type="ARBA" id="ARBA00023136"/>
    </source>
</evidence>
<dbReference type="OrthoDB" id="2157866at2759"/>
<dbReference type="GO" id="GO:0016020">
    <property type="term" value="C:membrane"/>
    <property type="evidence" value="ECO:0000318"/>
    <property type="project" value="GO_Central"/>
</dbReference>
<proteinExistence type="predicted"/>
<accession>T1FV62</accession>
<keyword evidence="2" id="KW-0472">Membrane</keyword>
<evidence type="ECO:0000256" key="1">
    <source>
        <dbReference type="ARBA" id="ARBA00004370"/>
    </source>
</evidence>
<dbReference type="SMART" id="SM00233">
    <property type="entry name" value="PH"/>
    <property type="match status" value="1"/>
</dbReference>
<dbReference type="CTD" id="20212708"/>
<dbReference type="SUPFAM" id="SSF50729">
    <property type="entry name" value="PH domain-like"/>
    <property type="match status" value="1"/>
</dbReference>
<dbReference type="InterPro" id="IPR039680">
    <property type="entry name" value="PLEKHB1/2"/>
</dbReference>
<name>T1FV62_HELRO</name>
<evidence type="ECO:0000313" key="4">
    <source>
        <dbReference type="EMBL" id="ESN95259.1"/>
    </source>
</evidence>
<dbReference type="InterPro" id="IPR011993">
    <property type="entry name" value="PH-like_dom_sf"/>
</dbReference>
<dbReference type="PROSITE" id="PS50003">
    <property type="entry name" value="PH_DOMAIN"/>
    <property type="match status" value="1"/>
</dbReference>
<dbReference type="eggNOG" id="ENOG502R270">
    <property type="taxonomic scope" value="Eukaryota"/>
</dbReference>
<dbReference type="OMA" id="RRWNSYP"/>
<evidence type="ECO:0000259" key="3">
    <source>
        <dbReference type="PROSITE" id="PS50003"/>
    </source>
</evidence>
<evidence type="ECO:0000313" key="6">
    <source>
        <dbReference type="Proteomes" id="UP000015101"/>
    </source>
</evidence>
<evidence type="ECO:0000313" key="5">
    <source>
        <dbReference type="EnsemblMetazoa" id="HelroP193605"/>
    </source>
</evidence>
<keyword evidence="6" id="KW-1185">Reference proteome</keyword>
<dbReference type="InParanoid" id="T1FV62"/>
<dbReference type="GeneID" id="20212708"/>
<dbReference type="RefSeq" id="XP_009026661.1">
    <property type="nucleotide sequence ID" value="XM_009028413.1"/>
</dbReference>
<dbReference type="EMBL" id="KB097536">
    <property type="protein sequence ID" value="ESN95259.1"/>
    <property type="molecule type" value="Genomic_DNA"/>
</dbReference>
<dbReference type="FunFam" id="2.30.29.30:FF:000073">
    <property type="entry name" value="Pleckstrin homology domain-containing family B member 2"/>
    <property type="match status" value="1"/>
</dbReference>